<dbReference type="Pfam" id="PF00498">
    <property type="entry name" value="FHA"/>
    <property type="match status" value="1"/>
</dbReference>
<evidence type="ECO:0000259" key="2">
    <source>
        <dbReference type="PROSITE" id="PS50006"/>
    </source>
</evidence>
<dbReference type="SUPFAM" id="SSF49879">
    <property type="entry name" value="SMAD/FHA domain"/>
    <property type="match status" value="1"/>
</dbReference>
<keyword evidence="1" id="KW-1133">Transmembrane helix</keyword>
<sequence length="216" mass="22030">MFGVEIAALTGLFGLTGAFALVGTVLAAWMAWRIVEKAGLPGWTGMGAILVTLTGIGTIVPLVLLWVFAFMRWPRDEPAAAAGGGFTTPHRPAPATGPVALGAPPMALPDARGWRLAGTLGNGGTVSLAIEATSGTYMLTGAATGGPTDLCVPDPSVGQPHARLLLSGRRIGLEDLGTPGGTFIDGARLLPEHGPRDISAVHSVRLGTVELLLARA</sequence>
<dbReference type="Gene3D" id="2.60.200.20">
    <property type="match status" value="1"/>
</dbReference>
<protein>
    <submittedName>
        <fullName evidence="3">FHA domain-containing protein</fullName>
    </submittedName>
</protein>
<comment type="caution">
    <text evidence="3">The sequence shown here is derived from an EMBL/GenBank/DDBJ whole genome shotgun (WGS) entry which is preliminary data.</text>
</comment>
<dbReference type="PROSITE" id="PS50006">
    <property type="entry name" value="FHA_DOMAIN"/>
    <property type="match status" value="1"/>
</dbReference>
<feature type="domain" description="FHA" evidence="2">
    <location>
        <begin position="138"/>
        <end position="189"/>
    </location>
</feature>
<evidence type="ECO:0000256" key="1">
    <source>
        <dbReference type="SAM" id="Phobius"/>
    </source>
</evidence>
<keyword evidence="1" id="KW-0472">Membrane</keyword>
<feature type="transmembrane region" description="Helical" evidence="1">
    <location>
        <begin position="43"/>
        <end position="68"/>
    </location>
</feature>
<accession>A0ABS8KTG6</accession>
<dbReference type="EMBL" id="JAJISD010000003">
    <property type="protein sequence ID" value="MCC8429358.1"/>
    <property type="molecule type" value="Genomic_DNA"/>
</dbReference>
<dbReference type="InterPro" id="IPR000253">
    <property type="entry name" value="FHA_dom"/>
</dbReference>
<gene>
    <name evidence="3" type="ORF">LJ725_10285</name>
</gene>
<dbReference type="CDD" id="cd00060">
    <property type="entry name" value="FHA"/>
    <property type="match status" value="1"/>
</dbReference>
<organism evidence="3 4">
    <name type="scientific">Reyranella aquatilis</name>
    <dbReference type="NCBI Taxonomy" id="2035356"/>
    <lineage>
        <taxon>Bacteria</taxon>
        <taxon>Pseudomonadati</taxon>
        <taxon>Pseudomonadota</taxon>
        <taxon>Alphaproteobacteria</taxon>
        <taxon>Hyphomicrobiales</taxon>
        <taxon>Reyranellaceae</taxon>
        <taxon>Reyranella</taxon>
    </lineage>
</organism>
<evidence type="ECO:0000313" key="3">
    <source>
        <dbReference type="EMBL" id="MCC8429358.1"/>
    </source>
</evidence>
<evidence type="ECO:0000313" key="4">
    <source>
        <dbReference type="Proteomes" id="UP001198862"/>
    </source>
</evidence>
<name>A0ABS8KTG6_9HYPH</name>
<keyword evidence="4" id="KW-1185">Reference proteome</keyword>
<keyword evidence="1" id="KW-0812">Transmembrane</keyword>
<dbReference type="Proteomes" id="UP001198862">
    <property type="component" value="Unassembled WGS sequence"/>
</dbReference>
<reference evidence="3 4" key="1">
    <citation type="submission" date="2021-11" db="EMBL/GenBank/DDBJ databases">
        <authorList>
            <person name="Lee D.-H."/>
            <person name="Kim S.-B."/>
        </authorList>
    </citation>
    <scope>NUCLEOTIDE SEQUENCE [LARGE SCALE GENOMIC DNA]</scope>
    <source>
        <strain evidence="3 4">KCTC 52223</strain>
    </source>
</reference>
<dbReference type="RefSeq" id="WP_230550563.1">
    <property type="nucleotide sequence ID" value="NZ_JAJISD010000003.1"/>
</dbReference>
<proteinExistence type="predicted"/>
<dbReference type="InterPro" id="IPR008984">
    <property type="entry name" value="SMAD_FHA_dom_sf"/>
</dbReference>